<sequence length="221" mass="24843">MRKLSQFVLTLSIICFIGVPTSTTAQDFEGVIHFEMADLAKQGMGEMPYMVKGNKGRMEVSHRGQKSVMLMLPEQSKMVILIEQMNGYIEMDTSQEGESTDNIDDADLNNTGETKTIAGRTCEVWKMKSEDGIFETCMAKGMGTFMMPQNQMQKREAPAWVQKFSEEGAMPLEIVEIKNGNRTVQMKATKIEEKSLSDDLFEIPEGYRDMSGMMKGMQNGN</sequence>
<dbReference type="OrthoDB" id="1523669at2"/>
<name>A0A2A2GA34_9BACT</name>
<feature type="domain" description="DUF4412" evidence="2">
    <location>
        <begin position="28"/>
        <end position="207"/>
    </location>
</feature>
<protein>
    <recommendedName>
        <fullName evidence="2">DUF4412 domain-containing protein</fullName>
    </recommendedName>
</protein>
<evidence type="ECO:0000313" key="3">
    <source>
        <dbReference type="EMBL" id="PAU94178.1"/>
    </source>
</evidence>
<evidence type="ECO:0000256" key="1">
    <source>
        <dbReference type="SAM" id="SignalP"/>
    </source>
</evidence>
<comment type="caution">
    <text evidence="3">The sequence shown here is derived from an EMBL/GenBank/DDBJ whole genome shotgun (WGS) entry which is preliminary data.</text>
</comment>
<evidence type="ECO:0000313" key="4">
    <source>
        <dbReference type="Proteomes" id="UP000218831"/>
    </source>
</evidence>
<dbReference type="RefSeq" id="WP_095606309.1">
    <property type="nucleotide sequence ID" value="NZ_NSKE01000005.1"/>
</dbReference>
<dbReference type="Pfam" id="PF14371">
    <property type="entry name" value="DUF4412"/>
    <property type="match status" value="1"/>
</dbReference>
<reference evidence="3 4" key="1">
    <citation type="submission" date="2017-08" db="EMBL/GenBank/DDBJ databases">
        <title>Aliifodinibius alkalisoli sp. nov., isolated from saline alkaline soil.</title>
        <authorList>
            <person name="Liu D."/>
            <person name="Zhang G."/>
        </authorList>
    </citation>
    <scope>NUCLEOTIDE SEQUENCE [LARGE SCALE GENOMIC DNA]</scope>
    <source>
        <strain evidence="3 4">WN023</strain>
    </source>
</reference>
<evidence type="ECO:0000259" key="2">
    <source>
        <dbReference type="Pfam" id="PF14371"/>
    </source>
</evidence>
<dbReference type="Proteomes" id="UP000218831">
    <property type="component" value="Unassembled WGS sequence"/>
</dbReference>
<keyword evidence="4" id="KW-1185">Reference proteome</keyword>
<accession>A0A2A2GA34</accession>
<feature type="signal peptide" evidence="1">
    <location>
        <begin position="1"/>
        <end position="25"/>
    </location>
</feature>
<dbReference type="AlphaFoldDB" id="A0A2A2GA34"/>
<feature type="chain" id="PRO_5013081626" description="DUF4412 domain-containing protein" evidence="1">
    <location>
        <begin position="26"/>
        <end position="221"/>
    </location>
</feature>
<gene>
    <name evidence="3" type="ORF">CK503_08160</name>
</gene>
<proteinExistence type="predicted"/>
<dbReference type="EMBL" id="NSKE01000005">
    <property type="protein sequence ID" value="PAU94178.1"/>
    <property type="molecule type" value="Genomic_DNA"/>
</dbReference>
<keyword evidence="1" id="KW-0732">Signal</keyword>
<organism evidence="3 4">
    <name type="scientific">Fodinibius salipaludis</name>
    <dbReference type="NCBI Taxonomy" id="2032627"/>
    <lineage>
        <taxon>Bacteria</taxon>
        <taxon>Pseudomonadati</taxon>
        <taxon>Balneolota</taxon>
        <taxon>Balneolia</taxon>
        <taxon>Balneolales</taxon>
        <taxon>Balneolaceae</taxon>
        <taxon>Fodinibius</taxon>
    </lineage>
</organism>
<dbReference type="InterPro" id="IPR025524">
    <property type="entry name" value="DUF4412"/>
</dbReference>